<evidence type="ECO:0000313" key="3">
    <source>
        <dbReference type="Proteomes" id="UP001178507"/>
    </source>
</evidence>
<feature type="chain" id="PRO_5041316579" description="PS II complex 12 kDa extrinsic protein" evidence="1">
    <location>
        <begin position="18"/>
        <end position="138"/>
    </location>
</feature>
<organism evidence="2 3">
    <name type="scientific">Effrenium voratum</name>
    <dbReference type="NCBI Taxonomy" id="2562239"/>
    <lineage>
        <taxon>Eukaryota</taxon>
        <taxon>Sar</taxon>
        <taxon>Alveolata</taxon>
        <taxon>Dinophyceae</taxon>
        <taxon>Suessiales</taxon>
        <taxon>Symbiodiniaceae</taxon>
        <taxon>Effrenium</taxon>
    </lineage>
</organism>
<dbReference type="EMBL" id="CAUJNA010003530">
    <property type="protein sequence ID" value="CAJ1404225.1"/>
    <property type="molecule type" value="Genomic_DNA"/>
</dbReference>
<evidence type="ECO:0008006" key="4">
    <source>
        <dbReference type="Google" id="ProtNLM"/>
    </source>
</evidence>
<dbReference type="AlphaFoldDB" id="A0AA36N9M9"/>
<evidence type="ECO:0000313" key="2">
    <source>
        <dbReference type="EMBL" id="CAJ1404225.1"/>
    </source>
</evidence>
<name>A0AA36N9M9_9DINO</name>
<proteinExistence type="predicted"/>
<feature type="signal peptide" evidence="1">
    <location>
        <begin position="1"/>
        <end position="17"/>
    </location>
</feature>
<reference evidence="2" key="1">
    <citation type="submission" date="2023-08" db="EMBL/GenBank/DDBJ databases">
        <authorList>
            <person name="Chen Y."/>
            <person name="Shah S."/>
            <person name="Dougan E. K."/>
            <person name="Thang M."/>
            <person name="Chan C."/>
        </authorList>
    </citation>
    <scope>NUCLEOTIDE SEQUENCE</scope>
</reference>
<evidence type="ECO:0000256" key="1">
    <source>
        <dbReference type="SAM" id="SignalP"/>
    </source>
</evidence>
<gene>
    <name evidence="2" type="ORF">EVOR1521_LOCUS26720</name>
</gene>
<protein>
    <recommendedName>
        <fullName evidence="4">PS II complex 12 kDa extrinsic protein</fullName>
    </recommendedName>
</protein>
<keyword evidence="3" id="KW-1185">Reference proteome</keyword>
<comment type="caution">
    <text evidence="2">The sequence shown here is derived from an EMBL/GenBank/DDBJ whole genome shotgun (WGS) entry which is preliminary data.</text>
</comment>
<keyword evidence="1" id="KW-0732">Signal</keyword>
<accession>A0AA36N9M9</accession>
<dbReference type="Proteomes" id="UP001178507">
    <property type="component" value="Unassembled WGS sequence"/>
</dbReference>
<sequence length="138" mass="14467">MAFRMLMLATALGGASAFVQTAGTGAQVGSHAQADVRGRAADMVEVQEEGAPLMSLGMGLMAGLLVALAGSSPAYAQRNQGYSGNVDPELQFYNPGFKSEGLLKELGDMSGPKWDPKSDVKYRSEVIVKLPGEESKKA</sequence>